<dbReference type="InterPro" id="IPR033116">
    <property type="entry name" value="TRYPSIN_SER"/>
</dbReference>
<dbReference type="PRINTS" id="PR00722">
    <property type="entry name" value="CHYMOTRYPSIN"/>
</dbReference>
<proteinExistence type="inferred from homology"/>
<evidence type="ECO:0000313" key="7">
    <source>
        <dbReference type="Proteomes" id="UP001244341"/>
    </source>
</evidence>
<evidence type="ECO:0000259" key="5">
    <source>
        <dbReference type="PROSITE" id="PS50240"/>
    </source>
</evidence>
<dbReference type="SMART" id="SM00020">
    <property type="entry name" value="Tryp_SPc"/>
    <property type="match status" value="1"/>
</dbReference>
<dbReference type="InterPro" id="IPR043504">
    <property type="entry name" value="Peptidase_S1_PA_chymotrypsin"/>
</dbReference>
<accession>A0ABY8UDV1</accession>
<dbReference type="CDD" id="cd00190">
    <property type="entry name" value="Tryp_SPc"/>
    <property type="match status" value="1"/>
</dbReference>
<protein>
    <recommendedName>
        <fullName evidence="5">Peptidase S1 domain-containing protein</fullName>
    </recommendedName>
</protein>
<keyword evidence="2" id="KW-1015">Disulfide bond</keyword>
<comment type="similarity">
    <text evidence="1">Belongs to the peptidase S1 family.</text>
</comment>
<keyword evidence="3" id="KW-0645">Protease</keyword>
<dbReference type="InterPro" id="IPR001314">
    <property type="entry name" value="Peptidase_S1A"/>
</dbReference>
<evidence type="ECO:0000256" key="3">
    <source>
        <dbReference type="RuleBase" id="RU363034"/>
    </source>
</evidence>
<keyword evidence="7" id="KW-1185">Reference proteome</keyword>
<evidence type="ECO:0000256" key="4">
    <source>
        <dbReference type="SAM" id="MobiDB-lite"/>
    </source>
</evidence>
<dbReference type="InterPro" id="IPR001254">
    <property type="entry name" value="Trypsin_dom"/>
</dbReference>
<evidence type="ECO:0000256" key="2">
    <source>
        <dbReference type="ARBA" id="ARBA00023157"/>
    </source>
</evidence>
<keyword evidence="3" id="KW-0378">Hydrolase</keyword>
<reference evidence="6 7" key="1">
    <citation type="submission" date="2023-05" db="EMBL/GenBank/DDBJ databases">
        <title>A 100% complete, gapless, phased diploid assembly of the Scenedesmus obliquus UTEX 3031 genome.</title>
        <authorList>
            <person name="Biondi T.C."/>
            <person name="Hanschen E.R."/>
            <person name="Kwon T."/>
            <person name="Eng W."/>
            <person name="Kruse C.P.S."/>
            <person name="Koehler S.I."/>
            <person name="Kunde Y."/>
            <person name="Gleasner C.D."/>
            <person name="You Mak K.T."/>
            <person name="Polle J."/>
            <person name="Hovde B.T."/>
            <person name="Starkenburg S.R."/>
        </authorList>
    </citation>
    <scope>NUCLEOTIDE SEQUENCE [LARGE SCALE GENOMIC DNA]</scope>
    <source>
        <strain evidence="6 7">DOE0152z</strain>
    </source>
</reference>
<dbReference type="Pfam" id="PF00089">
    <property type="entry name" value="Trypsin"/>
    <property type="match status" value="1"/>
</dbReference>
<dbReference type="PROSITE" id="PS50240">
    <property type="entry name" value="TRYPSIN_DOM"/>
    <property type="match status" value="1"/>
</dbReference>
<feature type="region of interest" description="Disordered" evidence="4">
    <location>
        <begin position="412"/>
        <end position="435"/>
    </location>
</feature>
<dbReference type="Proteomes" id="UP001244341">
    <property type="component" value="Chromosome 10b"/>
</dbReference>
<evidence type="ECO:0000256" key="1">
    <source>
        <dbReference type="ARBA" id="ARBA00007664"/>
    </source>
</evidence>
<keyword evidence="3" id="KW-0720">Serine protease</keyword>
<organism evidence="6 7">
    <name type="scientific">Tetradesmus obliquus</name>
    <name type="common">Green alga</name>
    <name type="synonym">Acutodesmus obliquus</name>
    <dbReference type="NCBI Taxonomy" id="3088"/>
    <lineage>
        <taxon>Eukaryota</taxon>
        <taxon>Viridiplantae</taxon>
        <taxon>Chlorophyta</taxon>
        <taxon>core chlorophytes</taxon>
        <taxon>Chlorophyceae</taxon>
        <taxon>CS clade</taxon>
        <taxon>Sphaeropleales</taxon>
        <taxon>Scenedesmaceae</taxon>
        <taxon>Tetradesmus</taxon>
    </lineage>
</organism>
<dbReference type="InterPro" id="IPR050430">
    <property type="entry name" value="Peptidase_S1"/>
</dbReference>
<sequence>MAAVAAAEEWQAVYFAADADAYAYAYAEAYGDVYADVSGDVYGDAYADAYADDSSRSYSYSYSDKDFDAFVDAYAQQEQKPAASRRMLLDAAASSSSSSSSSSSTSVFGIPGFSGMAGNDGVWSSISQIASAQQEAVNAAAAAAAAAMAVPARAGQIPRQQDFRIIGGAEAPRDRYDWMGSLRGTNDFHFCGCSLIAPNVVMSAAHCLDQTDPALRLPWVEIGRYYLAGANTTYNSYERIKCEKSVVHPGWSVKHGRNDISLCFLASASRFTPVTLSKDGQTPGTGTPVTVMGWGSQREGATNADSLLEVTVDVTDLGACNTTFKGNLRSTQICAGIPEGGKDACQGDSGGPLILLGDKPADDMQVGIVSYGVGCGRPNIPGVYTDVSQYRDFITRTLLANGVEYEPLTGSAKAQSAATPAQSTNTTTSSNGSDPCACSSDGYSGGKFVGLTLTGCKQHGLDFGDSSFYCYAQAGSACTGATTSNAYPGAAWLNCTPSTKETPAVQQMDGSSAAGVVPGAGTGIAGVLNALQPWPHMLASFIAMSAAALRECSEPCLLTALK</sequence>
<dbReference type="PROSITE" id="PS00134">
    <property type="entry name" value="TRYPSIN_HIS"/>
    <property type="match status" value="1"/>
</dbReference>
<dbReference type="InterPro" id="IPR009003">
    <property type="entry name" value="Peptidase_S1_PA"/>
</dbReference>
<dbReference type="PANTHER" id="PTHR24276:SF98">
    <property type="entry name" value="FI18310P1-RELATED"/>
    <property type="match status" value="1"/>
</dbReference>
<dbReference type="InterPro" id="IPR018114">
    <property type="entry name" value="TRYPSIN_HIS"/>
</dbReference>
<name>A0ABY8UDV1_TETOB</name>
<feature type="compositionally biased region" description="Low complexity" evidence="4">
    <location>
        <begin position="412"/>
        <end position="431"/>
    </location>
</feature>
<evidence type="ECO:0000313" key="6">
    <source>
        <dbReference type="EMBL" id="WIA19455.1"/>
    </source>
</evidence>
<gene>
    <name evidence="6" type="ORF">OEZ85_004069</name>
</gene>
<dbReference type="PROSITE" id="PS00135">
    <property type="entry name" value="TRYPSIN_SER"/>
    <property type="match status" value="1"/>
</dbReference>
<dbReference type="PANTHER" id="PTHR24276">
    <property type="entry name" value="POLYSERASE-RELATED"/>
    <property type="match status" value="1"/>
</dbReference>
<feature type="domain" description="Peptidase S1" evidence="5">
    <location>
        <begin position="165"/>
        <end position="399"/>
    </location>
</feature>
<dbReference type="SUPFAM" id="SSF50494">
    <property type="entry name" value="Trypsin-like serine proteases"/>
    <property type="match status" value="1"/>
</dbReference>
<dbReference type="EMBL" id="CP126217">
    <property type="protein sequence ID" value="WIA19455.1"/>
    <property type="molecule type" value="Genomic_DNA"/>
</dbReference>
<dbReference type="Gene3D" id="2.40.10.10">
    <property type="entry name" value="Trypsin-like serine proteases"/>
    <property type="match status" value="1"/>
</dbReference>